<evidence type="ECO:0000256" key="4">
    <source>
        <dbReference type="ARBA" id="ARBA00022481"/>
    </source>
</evidence>
<keyword evidence="7 11" id="KW-1133">Transmembrane helix</keyword>
<dbReference type="InterPro" id="IPR022346">
    <property type="entry name" value="T2SS_GspH"/>
</dbReference>
<feature type="domain" description="General secretion pathway GspH" evidence="12">
    <location>
        <begin position="67"/>
        <end position="179"/>
    </location>
</feature>
<accession>A0ABV7LXU0</accession>
<evidence type="ECO:0000256" key="2">
    <source>
        <dbReference type="ARBA" id="ARBA00021549"/>
    </source>
</evidence>
<organism evidence="13 14">
    <name type="scientific">Modicisalibacter luteus</name>
    <dbReference type="NCBI Taxonomy" id="453962"/>
    <lineage>
        <taxon>Bacteria</taxon>
        <taxon>Pseudomonadati</taxon>
        <taxon>Pseudomonadota</taxon>
        <taxon>Gammaproteobacteria</taxon>
        <taxon>Oceanospirillales</taxon>
        <taxon>Halomonadaceae</taxon>
        <taxon>Modicisalibacter</taxon>
    </lineage>
</organism>
<dbReference type="EMBL" id="JBHRUH010000001">
    <property type="protein sequence ID" value="MFC3290529.1"/>
    <property type="molecule type" value="Genomic_DNA"/>
</dbReference>
<evidence type="ECO:0000256" key="10">
    <source>
        <dbReference type="ARBA" id="ARBA00030775"/>
    </source>
</evidence>
<dbReference type="Pfam" id="PF12019">
    <property type="entry name" value="GspH"/>
    <property type="match status" value="1"/>
</dbReference>
<comment type="subcellular location">
    <subcellularLocation>
        <location evidence="1">Cell inner membrane</location>
        <topology evidence="1">Single-pass membrane protein</topology>
    </subcellularLocation>
</comment>
<evidence type="ECO:0000313" key="14">
    <source>
        <dbReference type="Proteomes" id="UP001595640"/>
    </source>
</evidence>
<dbReference type="InterPro" id="IPR045584">
    <property type="entry name" value="Pilin-like"/>
</dbReference>
<sequence length="188" mass="20869">MRKDTTHAPWMPPGATLRNRPHQINSVQSGFTLIGLLVAIAVLVVMVTWAVPSYQQFVARNELSVEVMRLRTALAQAKNTAITRRGTITVCPSHDQVECLADWAAPLMILEGRAEGGYRKGTETILRVLSASDVASITFRNDYRYVRFPSTGWPRGYNGTFDICGRGGQGVQLIMSNLGRIRHEHTNC</sequence>
<dbReference type="SUPFAM" id="SSF54523">
    <property type="entry name" value="Pili subunits"/>
    <property type="match status" value="1"/>
</dbReference>
<proteinExistence type="inferred from homology"/>
<evidence type="ECO:0000256" key="7">
    <source>
        <dbReference type="ARBA" id="ARBA00022989"/>
    </source>
</evidence>
<keyword evidence="8 11" id="KW-0472">Membrane</keyword>
<reference evidence="14" key="1">
    <citation type="journal article" date="2019" name="Int. J. Syst. Evol. Microbiol.">
        <title>The Global Catalogue of Microorganisms (GCM) 10K type strain sequencing project: providing services to taxonomists for standard genome sequencing and annotation.</title>
        <authorList>
            <consortium name="The Broad Institute Genomics Platform"/>
            <consortium name="The Broad Institute Genome Sequencing Center for Infectious Disease"/>
            <person name="Wu L."/>
            <person name="Ma J."/>
        </authorList>
    </citation>
    <scope>NUCLEOTIDE SEQUENCE [LARGE SCALE GENOMIC DNA]</scope>
    <source>
        <strain evidence="14">KCTC 12847</strain>
    </source>
</reference>
<feature type="transmembrane region" description="Helical" evidence="11">
    <location>
        <begin position="30"/>
        <end position="51"/>
    </location>
</feature>
<evidence type="ECO:0000256" key="9">
    <source>
        <dbReference type="ARBA" id="ARBA00025772"/>
    </source>
</evidence>
<dbReference type="NCBIfam" id="TIGR02532">
    <property type="entry name" value="IV_pilin_GFxxxE"/>
    <property type="match status" value="1"/>
</dbReference>
<evidence type="ECO:0000259" key="12">
    <source>
        <dbReference type="Pfam" id="PF12019"/>
    </source>
</evidence>
<protein>
    <recommendedName>
        <fullName evidence="2">Type II secretion system protein H</fullName>
    </recommendedName>
    <alternativeName>
        <fullName evidence="10">General secretion pathway protein H</fullName>
    </alternativeName>
</protein>
<dbReference type="InterPro" id="IPR012902">
    <property type="entry name" value="N_methyl_site"/>
</dbReference>
<evidence type="ECO:0000256" key="8">
    <source>
        <dbReference type="ARBA" id="ARBA00023136"/>
    </source>
</evidence>
<name>A0ABV7LXU0_9GAMM</name>
<evidence type="ECO:0000256" key="5">
    <source>
        <dbReference type="ARBA" id="ARBA00022519"/>
    </source>
</evidence>
<dbReference type="RefSeq" id="WP_083933065.1">
    <property type="nucleotide sequence ID" value="NZ_BMXD01000012.1"/>
</dbReference>
<keyword evidence="5" id="KW-0997">Cell inner membrane</keyword>
<evidence type="ECO:0000313" key="13">
    <source>
        <dbReference type="EMBL" id="MFC3290529.1"/>
    </source>
</evidence>
<keyword evidence="14" id="KW-1185">Reference proteome</keyword>
<evidence type="ECO:0000256" key="6">
    <source>
        <dbReference type="ARBA" id="ARBA00022692"/>
    </source>
</evidence>
<gene>
    <name evidence="13" type="ORF">ACFOEI_00395</name>
</gene>
<evidence type="ECO:0000256" key="3">
    <source>
        <dbReference type="ARBA" id="ARBA00022475"/>
    </source>
</evidence>
<comment type="caution">
    <text evidence="13">The sequence shown here is derived from an EMBL/GenBank/DDBJ whole genome shotgun (WGS) entry which is preliminary data.</text>
</comment>
<dbReference type="Pfam" id="PF07963">
    <property type="entry name" value="N_methyl"/>
    <property type="match status" value="1"/>
</dbReference>
<keyword evidence="3" id="KW-1003">Cell membrane</keyword>
<keyword evidence="4" id="KW-0488">Methylation</keyword>
<dbReference type="Gene3D" id="3.55.40.10">
    <property type="entry name" value="minor pseudopilin epsh domain"/>
    <property type="match status" value="1"/>
</dbReference>
<comment type="similarity">
    <text evidence="9">Belongs to the GSP H family.</text>
</comment>
<evidence type="ECO:0000256" key="1">
    <source>
        <dbReference type="ARBA" id="ARBA00004377"/>
    </source>
</evidence>
<keyword evidence="6 11" id="KW-0812">Transmembrane</keyword>
<dbReference type="Proteomes" id="UP001595640">
    <property type="component" value="Unassembled WGS sequence"/>
</dbReference>
<evidence type="ECO:0000256" key="11">
    <source>
        <dbReference type="SAM" id="Phobius"/>
    </source>
</evidence>